<sequence length="40" mass="4188">MTSFATPANLPAMIAQSHNIMLINTTSGKAGGRWSIVAID</sequence>
<keyword evidence="2" id="KW-1185">Reference proteome</keyword>
<accession>A0ABP2BI26</accession>
<name>A0ABP2BI26_9HYPH</name>
<evidence type="ECO:0000313" key="1">
    <source>
        <dbReference type="EMBL" id="CUX25561.1"/>
    </source>
</evidence>
<dbReference type="Proteomes" id="UP000191812">
    <property type="component" value="Unassembled WGS sequence"/>
</dbReference>
<comment type="caution">
    <text evidence="1">The sequence shown here is derived from an EMBL/GenBank/DDBJ whole genome shotgun (WGS) entry which is preliminary data.</text>
</comment>
<organism evidence="1 2">
    <name type="scientific">Agrobacterium genomosp. 13 str. CFBP 6927</name>
    <dbReference type="NCBI Taxonomy" id="1183428"/>
    <lineage>
        <taxon>Bacteria</taxon>
        <taxon>Pseudomonadati</taxon>
        <taxon>Pseudomonadota</taxon>
        <taxon>Alphaproteobacteria</taxon>
        <taxon>Hyphomicrobiales</taxon>
        <taxon>Rhizobiaceae</taxon>
        <taxon>Rhizobium/Agrobacterium group</taxon>
        <taxon>Agrobacterium</taxon>
        <taxon>Agrobacterium tumefaciens complex</taxon>
    </lineage>
</organism>
<dbReference type="EMBL" id="FBWH01000018">
    <property type="protein sequence ID" value="CUX25561.1"/>
    <property type="molecule type" value="Genomic_DNA"/>
</dbReference>
<proteinExistence type="predicted"/>
<dbReference type="RefSeq" id="WP_308384979.1">
    <property type="nucleotide sequence ID" value="NZ_LT009756.1"/>
</dbReference>
<evidence type="ECO:0000313" key="2">
    <source>
        <dbReference type="Proteomes" id="UP000191812"/>
    </source>
</evidence>
<gene>
    <name evidence="1" type="ORF">AGR13a_Cc250064</name>
</gene>
<reference evidence="1 2" key="1">
    <citation type="submission" date="2016-01" db="EMBL/GenBank/DDBJ databases">
        <authorList>
            <person name="Regsiter A."/>
            <person name="william w."/>
        </authorList>
    </citation>
    <scope>NUCLEOTIDE SEQUENCE [LARGE SCALE GENOMIC DNA]</scope>
    <source>
        <strain evidence="1 2">CFBP 6927</strain>
    </source>
</reference>
<protein>
    <submittedName>
        <fullName evidence="1">Uncharacterized protein</fullName>
    </submittedName>
</protein>